<evidence type="ECO:0000256" key="1">
    <source>
        <dbReference type="SAM" id="MobiDB-lite"/>
    </source>
</evidence>
<dbReference type="Pfam" id="PF01391">
    <property type="entry name" value="Collagen"/>
    <property type="match status" value="2"/>
</dbReference>
<dbReference type="PANTHER" id="PTHR39082:SF1">
    <property type="entry name" value="SCAVENGER RECEPTOR CLASS A MEMBER 3"/>
    <property type="match status" value="1"/>
</dbReference>
<evidence type="ECO:0000313" key="3">
    <source>
        <dbReference type="EMBL" id="KAK0151842.1"/>
    </source>
</evidence>
<feature type="region of interest" description="Disordered" evidence="1">
    <location>
        <begin position="823"/>
        <end position="983"/>
    </location>
</feature>
<dbReference type="PANTHER" id="PTHR39082">
    <property type="entry name" value="PHOSPHOLIPASE C-BETA-2-RELATED"/>
    <property type="match status" value="1"/>
</dbReference>
<feature type="transmembrane region" description="Helical" evidence="2">
    <location>
        <begin position="427"/>
        <end position="447"/>
    </location>
</feature>
<proteinExistence type="predicted"/>
<dbReference type="AlphaFoldDB" id="A0AA47N3V4"/>
<reference evidence="3" key="1">
    <citation type="journal article" date="2023" name="Front. Mar. Sci.">
        <title>A new Merluccius polli reference genome to investigate the effects of global change in West African waters.</title>
        <authorList>
            <person name="Mateo J.L."/>
            <person name="Blanco-Fernandez C."/>
            <person name="Garcia-Vazquez E."/>
            <person name="Machado-Schiaffino G."/>
        </authorList>
    </citation>
    <scope>NUCLEOTIDE SEQUENCE</scope>
    <source>
        <strain evidence="3">C29</strain>
        <tissue evidence="3">Fin</tissue>
    </source>
</reference>
<comment type="caution">
    <text evidence="3">The sequence shown here is derived from an EMBL/GenBank/DDBJ whole genome shotgun (WGS) entry which is preliminary data.</text>
</comment>
<sequence>MDWGSNSVTLGWEWNCGTLATLTVLRKVLWSSEDLSMMVFISFTPLMAFSICLSRYFSPSWDISVRHTRMQWAAEARSSTATARDLVAFFFIIIIIINILSDSQRASRPMKPKGGAVPTTNQAAEYDHAFHEQFRPIIRVTIPSRREVTIPSRREVTIPSRQEVIVPIPTKGSGDVSSRLKADLISAEANICASPLPLCRSAAPPPRLYTSTVRTVRTCLGGTVERVVGHHLWRPGFKSDESGLHGNLSNHIIAEGELLVIISGDPRSQTPSVPLSFDAYSVTFSKVNEVLRIVMLVINSDQFIAGVAVESAVGDQCCGPGFKSCQGFSFLDLWRGKAPAWYGLRNERIPRIYSLMPRSRPPHSSRRGIDLSQGDVDRENYGGYENQLFKEEDFTGEEEEMPPFRGRTRGGCVKCQQTHSLQLAVKVLYGIIAFLIIIVAVLASLAFRKVKSLSEEESFYHKKIAKVQQGIDDLGSTPNCSGCLDVTVYSEEINRMKREFEEFQKKLTGQNKIMEQVFQTQSTMKTAGNRLTTDMRNHTISMKLLNQSLERYVDQLHGWKDVIEETDERMKTLTQDQYDLRATVQQVNTTVALSAMWIDALQRKADEETLVLQKINTDWQNYSRTLTSLKSNASTTTQTVRSIQSIISATHQKISMSSEMVHDLTLQVMNLQMQLDNATSFMDEHEENMHDLQYHARYYENRTGERFSTLDGRLNSIDMEIDTISSSINATVNHVQSMYKYINIESSSCQSRLGSHSEDLQNLNDTVLLLLDFADTLRQQYMLLRVRVDMDMRNLTMVMEEMKLVDTRHTQIIKNFTILRGAPGPQGAKGNRGETGTKGPMGLTGIKGDRGPTGGRGLLGEKGFVGQKGDQGEPGPRGSNGMLGMKGSKGSFGAIGTRGDRGQKGDQGIPGKNGLPGPKGPSGIQGQAGLPGIHGTSGSKGMQGPAGHPGPPGLPGEPCQVDKITVNKPTKRSTQALASSKRH</sequence>
<dbReference type="InterPro" id="IPR052376">
    <property type="entry name" value="Oxidative_Scav/Glycosyltrans"/>
</dbReference>
<feature type="transmembrane region" description="Helical" evidence="2">
    <location>
        <begin position="86"/>
        <end position="103"/>
    </location>
</feature>
<dbReference type="EMBL" id="JAOPHQ010001159">
    <property type="protein sequence ID" value="KAK0151842.1"/>
    <property type="molecule type" value="Genomic_DNA"/>
</dbReference>
<protein>
    <submittedName>
        <fullName evidence="3">Scavenger receptor class A member 3</fullName>
    </submittedName>
</protein>
<gene>
    <name evidence="3" type="primary">SCARA3</name>
    <name evidence="3" type="ORF">N1851_006788</name>
</gene>
<keyword evidence="3" id="KW-0675">Receptor</keyword>
<feature type="compositionally biased region" description="Gly residues" evidence="1">
    <location>
        <begin position="851"/>
        <end position="860"/>
    </location>
</feature>
<evidence type="ECO:0000256" key="2">
    <source>
        <dbReference type="SAM" id="Phobius"/>
    </source>
</evidence>
<dbReference type="InterPro" id="IPR008160">
    <property type="entry name" value="Collagen"/>
</dbReference>
<feature type="compositionally biased region" description="Polar residues" evidence="1">
    <location>
        <begin position="972"/>
        <end position="983"/>
    </location>
</feature>
<feature type="transmembrane region" description="Helical" evidence="2">
    <location>
        <begin position="35"/>
        <end position="57"/>
    </location>
</feature>
<evidence type="ECO:0000313" key="4">
    <source>
        <dbReference type="Proteomes" id="UP001174136"/>
    </source>
</evidence>
<keyword evidence="2" id="KW-1133">Transmembrane helix</keyword>
<keyword evidence="4" id="KW-1185">Reference proteome</keyword>
<keyword evidence="2" id="KW-0812">Transmembrane</keyword>
<keyword evidence="2" id="KW-0472">Membrane</keyword>
<organism evidence="3 4">
    <name type="scientific">Merluccius polli</name>
    <name type="common">Benguela hake</name>
    <name type="synonym">Merluccius cadenati</name>
    <dbReference type="NCBI Taxonomy" id="89951"/>
    <lineage>
        <taxon>Eukaryota</taxon>
        <taxon>Metazoa</taxon>
        <taxon>Chordata</taxon>
        <taxon>Craniata</taxon>
        <taxon>Vertebrata</taxon>
        <taxon>Euteleostomi</taxon>
        <taxon>Actinopterygii</taxon>
        <taxon>Neopterygii</taxon>
        <taxon>Teleostei</taxon>
        <taxon>Neoteleostei</taxon>
        <taxon>Acanthomorphata</taxon>
        <taxon>Zeiogadaria</taxon>
        <taxon>Gadariae</taxon>
        <taxon>Gadiformes</taxon>
        <taxon>Gadoidei</taxon>
        <taxon>Merlucciidae</taxon>
        <taxon>Merluccius</taxon>
    </lineage>
</organism>
<name>A0AA47N3V4_MERPO</name>
<dbReference type="Proteomes" id="UP001174136">
    <property type="component" value="Unassembled WGS sequence"/>
</dbReference>
<accession>A0AA47N3V4</accession>